<evidence type="ECO:0000259" key="3">
    <source>
        <dbReference type="SMART" id="SM00646"/>
    </source>
</evidence>
<dbReference type="Pfam" id="PF01520">
    <property type="entry name" value="Amidase_3"/>
    <property type="match status" value="1"/>
</dbReference>
<dbReference type="eggNOG" id="COG0860">
    <property type="taxonomic scope" value="Bacteria"/>
</dbReference>
<sequence>MPNKLVVLDPGHGGRDSGATGNGLLEKNITLDIAKRVAARLAAYNVNVRLTRDNDTYISLSARANFANHLGADYFLSIHINAGGGTGFESYIYNGPVSPETSRFRSIIHRNIMNFLDDYGVVNRGEKTANFAVLRETGMPAVLIENLFIDTAKDAALLKDPEFINGLSEAITGGIVWALNLTAKPTTPAPTPTPQPTPAPTGPPETVSSWDPQGEVAKLKEAGFIVDDHPADAPLTWGEFAAVMNRLINVLNIKNNS</sequence>
<feature type="compositionally biased region" description="Pro residues" evidence="2">
    <location>
        <begin position="187"/>
        <end position="203"/>
    </location>
</feature>
<evidence type="ECO:0000313" key="4">
    <source>
        <dbReference type="EMBL" id="AEF94523.1"/>
    </source>
</evidence>
<dbReference type="HOGENOM" id="CLU_014322_9_1_9"/>
<evidence type="ECO:0000256" key="2">
    <source>
        <dbReference type="SAM" id="MobiDB-lite"/>
    </source>
</evidence>
<keyword evidence="1 4" id="KW-0378">Hydrolase</keyword>
<dbReference type="Proteomes" id="UP000009226">
    <property type="component" value="Chromosome"/>
</dbReference>
<feature type="domain" description="MurNAc-LAA" evidence="3">
    <location>
        <begin position="64"/>
        <end position="176"/>
    </location>
</feature>
<dbReference type="EMBL" id="CP002736">
    <property type="protein sequence ID" value="AEF94523.1"/>
    <property type="molecule type" value="Genomic_DNA"/>
</dbReference>
<dbReference type="SMART" id="SM00646">
    <property type="entry name" value="Ami_3"/>
    <property type="match status" value="1"/>
</dbReference>
<evidence type="ECO:0000256" key="1">
    <source>
        <dbReference type="ARBA" id="ARBA00022801"/>
    </source>
</evidence>
<dbReference type="GO" id="GO:0008745">
    <property type="term" value="F:N-acetylmuramoyl-L-alanine amidase activity"/>
    <property type="evidence" value="ECO:0007669"/>
    <property type="project" value="InterPro"/>
</dbReference>
<proteinExistence type="predicted"/>
<dbReference type="Gene3D" id="3.40.630.40">
    <property type="entry name" value="Zn-dependent exopeptidases"/>
    <property type="match status" value="1"/>
</dbReference>
<dbReference type="PANTHER" id="PTHR30404:SF0">
    <property type="entry name" value="N-ACETYLMURAMOYL-L-ALANINE AMIDASE AMIC"/>
    <property type="match status" value="1"/>
</dbReference>
<dbReference type="PANTHER" id="PTHR30404">
    <property type="entry name" value="N-ACETYLMURAMOYL-L-ALANINE AMIDASE"/>
    <property type="match status" value="1"/>
</dbReference>
<dbReference type="SUPFAM" id="SSF53187">
    <property type="entry name" value="Zn-dependent exopeptidases"/>
    <property type="match status" value="1"/>
</dbReference>
<dbReference type="AlphaFoldDB" id="F6B7G9"/>
<organism evidence="4 5">
    <name type="scientific">Desulfotomaculum nigrificans (strain DSM 14880 / VKM B-2319 / CO-1-SRB)</name>
    <name type="common">Desulfotomaculum carboxydivorans</name>
    <dbReference type="NCBI Taxonomy" id="868595"/>
    <lineage>
        <taxon>Bacteria</taxon>
        <taxon>Bacillati</taxon>
        <taxon>Bacillota</taxon>
        <taxon>Clostridia</taxon>
        <taxon>Eubacteriales</taxon>
        <taxon>Desulfotomaculaceae</taxon>
        <taxon>Desulfotomaculum</taxon>
    </lineage>
</organism>
<keyword evidence="5" id="KW-1185">Reference proteome</keyword>
<dbReference type="RefSeq" id="WP_013810318.1">
    <property type="nucleotide sequence ID" value="NC_015565.1"/>
</dbReference>
<feature type="region of interest" description="Disordered" evidence="2">
    <location>
        <begin position="186"/>
        <end position="211"/>
    </location>
</feature>
<dbReference type="CDD" id="cd02696">
    <property type="entry name" value="MurNAc-LAA"/>
    <property type="match status" value="1"/>
</dbReference>
<dbReference type="KEGG" id="dca:Desca_1675"/>
<dbReference type="InterPro" id="IPR050695">
    <property type="entry name" value="N-acetylmuramoyl_amidase_3"/>
</dbReference>
<evidence type="ECO:0000313" key="5">
    <source>
        <dbReference type="Proteomes" id="UP000009226"/>
    </source>
</evidence>
<name>F6B7G9_DESCC</name>
<reference evidence="4 5" key="1">
    <citation type="submission" date="2011-05" db="EMBL/GenBank/DDBJ databases">
        <title>Complete sequence of Desulfotomaculum carboxydivorans CO-1-SRB.</title>
        <authorList>
            <consortium name="US DOE Joint Genome Institute"/>
            <person name="Lucas S."/>
            <person name="Han J."/>
            <person name="Lapidus A."/>
            <person name="Cheng J.-F."/>
            <person name="Goodwin L."/>
            <person name="Pitluck S."/>
            <person name="Peters L."/>
            <person name="Mikhailova N."/>
            <person name="Lu M."/>
            <person name="Han C."/>
            <person name="Tapia R."/>
            <person name="Land M."/>
            <person name="Hauser L."/>
            <person name="Kyrpides N."/>
            <person name="Ivanova N."/>
            <person name="Pagani I."/>
            <person name="Stams A."/>
            <person name="Plugge C."/>
            <person name="Muyzer G."/>
            <person name="Kuever J."/>
            <person name="Parshina S."/>
            <person name="Ivanova A."/>
            <person name="Nazina T."/>
            <person name="Woyke T."/>
        </authorList>
    </citation>
    <scope>NUCLEOTIDE SEQUENCE [LARGE SCALE GENOMIC DNA]</scope>
    <source>
        <strain evidence="5">DSM 14880 / VKM B-2319 / CO-1-SRB</strain>
    </source>
</reference>
<dbReference type="InterPro" id="IPR002508">
    <property type="entry name" value="MurNAc-LAA_cat"/>
</dbReference>
<dbReference type="GO" id="GO:0009253">
    <property type="term" value="P:peptidoglycan catabolic process"/>
    <property type="evidence" value="ECO:0007669"/>
    <property type="project" value="InterPro"/>
</dbReference>
<gene>
    <name evidence="4" type="ordered locus">Desca_1675</name>
</gene>
<protein>
    <submittedName>
        <fullName evidence="4">Cell wall hydrolase/autolysin</fullName>
    </submittedName>
</protein>
<accession>F6B7G9</accession>
<dbReference type="GO" id="GO:0030288">
    <property type="term" value="C:outer membrane-bounded periplasmic space"/>
    <property type="evidence" value="ECO:0007669"/>
    <property type="project" value="TreeGrafter"/>
</dbReference>
<dbReference type="STRING" id="868595.Desca_1675"/>